<protein>
    <submittedName>
        <fullName evidence="4 5">Uncharacterized protein LOC105233157</fullName>
    </submittedName>
</protein>
<dbReference type="RefSeq" id="XP_011213434.1">
    <property type="nucleotide sequence ID" value="XM_011215132.3"/>
</dbReference>
<dbReference type="RefSeq" id="XP_019848360.1">
    <property type="nucleotide sequence ID" value="XM_019992801.2"/>
</dbReference>
<organism evidence="2">
    <name type="scientific">Bactrocera dorsalis</name>
    <name type="common">Oriental fruit fly</name>
    <name type="synonym">Dacus dorsalis</name>
    <dbReference type="NCBI Taxonomy" id="27457"/>
    <lineage>
        <taxon>Eukaryota</taxon>
        <taxon>Metazoa</taxon>
        <taxon>Ecdysozoa</taxon>
        <taxon>Arthropoda</taxon>
        <taxon>Hexapoda</taxon>
        <taxon>Insecta</taxon>
        <taxon>Pterygota</taxon>
        <taxon>Neoptera</taxon>
        <taxon>Endopterygota</taxon>
        <taxon>Diptera</taxon>
        <taxon>Brachycera</taxon>
        <taxon>Muscomorpha</taxon>
        <taxon>Tephritoidea</taxon>
        <taxon>Tephritidae</taxon>
        <taxon>Bactrocera</taxon>
        <taxon>Bactrocera</taxon>
    </lineage>
</organism>
<dbReference type="EMBL" id="GAKP01004070">
    <property type="protein sequence ID" value="JAC54882.1"/>
    <property type="molecule type" value="Transcribed_RNA"/>
</dbReference>
<evidence type="ECO:0000256" key="1">
    <source>
        <dbReference type="SAM" id="MobiDB-lite"/>
    </source>
</evidence>
<reference evidence="5" key="2">
    <citation type="submission" date="2022-04" db="UniProtKB">
        <authorList>
            <consortium name="RefSeq"/>
        </authorList>
    </citation>
    <scope>IDENTIFICATION</scope>
    <source>
        <strain evidence="4 5">Punador</strain>
    </source>
</reference>
<keyword evidence="3" id="KW-1185">Reference proteome</keyword>
<name>A0A034WKJ8_BACDO</name>
<dbReference type="AlphaFoldDB" id="A0A034WKJ8"/>
<reference evidence="2" key="1">
    <citation type="journal article" date="2014" name="BMC Genomics">
        <title>Characterizing the developmental transcriptome of the oriental fruit fly, Bactrocera dorsalis (Diptera: Tephritidae) through comparative genomic analysis with Drosophila melanogaster utilizing modENCODE datasets.</title>
        <authorList>
            <person name="Geib S.M."/>
            <person name="Calla B."/>
            <person name="Hall B."/>
            <person name="Hou S."/>
            <person name="Manoukis N.C."/>
        </authorList>
    </citation>
    <scope>NUCLEOTIDE SEQUENCE</scope>
    <source>
        <strain evidence="2">Punador</strain>
    </source>
</reference>
<evidence type="ECO:0000313" key="2">
    <source>
        <dbReference type="EMBL" id="JAC54882.1"/>
    </source>
</evidence>
<dbReference type="GeneID" id="105233157"/>
<accession>A0A034WKJ8</accession>
<dbReference type="RefSeq" id="XP_011213433.1">
    <property type="nucleotide sequence ID" value="XM_011215131.3"/>
</dbReference>
<evidence type="ECO:0000313" key="7">
    <source>
        <dbReference type="RefSeq" id="XP_019848360.1"/>
    </source>
</evidence>
<evidence type="ECO:0000313" key="4">
    <source>
        <dbReference type="RefSeq" id="XP_011213433.1"/>
    </source>
</evidence>
<evidence type="ECO:0000313" key="5">
    <source>
        <dbReference type="RefSeq" id="XP_011213434.1"/>
    </source>
</evidence>
<evidence type="ECO:0000313" key="6">
    <source>
        <dbReference type="RefSeq" id="XP_011213435.1"/>
    </source>
</evidence>
<feature type="region of interest" description="Disordered" evidence="1">
    <location>
        <begin position="1"/>
        <end position="68"/>
    </location>
</feature>
<feature type="compositionally biased region" description="Polar residues" evidence="1">
    <location>
        <begin position="81"/>
        <end position="117"/>
    </location>
</feature>
<feature type="compositionally biased region" description="Polar residues" evidence="1">
    <location>
        <begin position="1"/>
        <end position="17"/>
    </location>
</feature>
<dbReference type="EMBL" id="GAKP01004069">
    <property type="protein sequence ID" value="JAC54883.1"/>
    <property type="molecule type" value="Transcribed_RNA"/>
</dbReference>
<dbReference type="KEGG" id="bdr:105233157"/>
<feature type="compositionally biased region" description="Basic and acidic residues" evidence="1">
    <location>
        <begin position="53"/>
        <end position="65"/>
    </location>
</feature>
<dbReference type="OrthoDB" id="6618101at2759"/>
<feature type="region of interest" description="Disordered" evidence="1">
    <location>
        <begin position="81"/>
        <end position="147"/>
    </location>
</feature>
<sequence>MTTVTTIPNYNRQQSADSGWDNPFRPGGDLSREADEIVNMIRGGKPITPTEEDIVRNGDSKHEDESSNTIIEDVSDQIKITQSQAAQNGTKSSSVQASGATKPPITTDSNGTSSAQVSKKVVPGPSSASHIIIDEKKNAKKGCCSIQ</sequence>
<dbReference type="EMBL" id="GAKP01004072">
    <property type="protein sequence ID" value="JAC54880.1"/>
    <property type="molecule type" value="Transcribed_RNA"/>
</dbReference>
<gene>
    <name evidence="4 5 6 7" type="primary">LOC105233157</name>
</gene>
<dbReference type="EMBL" id="GAKP01004071">
    <property type="protein sequence ID" value="JAC54881.1"/>
    <property type="molecule type" value="Transcribed_RNA"/>
</dbReference>
<dbReference type="Proteomes" id="UP001652620">
    <property type="component" value="Unplaced"/>
</dbReference>
<dbReference type="RefSeq" id="XP_011213435.1">
    <property type="nucleotide sequence ID" value="XM_011215133.3"/>
</dbReference>
<evidence type="ECO:0000313" key="3">
    <source>
        <dbReference type="Proteomes" id="UP001652620"/>
    </source>
</evidence>
<proteinExistence type="predicted"/>